<evidence type="ECO:0000313" key="3">
    <source>
        <dbReference type="Proteomes" id="UP001608902"/>
    </source>
</evidence>
<proteinExistence type="predicted"/>
<feature type="compositionally biased region" description="Low complexity" evidence="1">
    <location>
        <begin position="32"/>
        <end position="42"/>
    </location>
</feature>
<name>A0ABD6EXD8_9BILA</name>
<dbReference type="Proteomes" id="UP001608902">
    <property type="component" value="Unassembled WGS sequence"/>
</dbReference>
<dbReference type="AlphaFoldDB" id="A0ABD6EXD8"/>
<organism evidence="2 3">
    <name type="scientific">Gnathostoma spinigerum</name>
    <dbReference type="NCBI Taxonomy" id="75299"/>
    <lineage>
        <taxon>Eukaryota</taxon>
        <taxon>Metazoa</taxon>
        <taxon>Ecdysozoa</taxon>
        <taxon>Nematoda</taxon>
        <taxon>Chromadorea</taxon>
        <taxon>Rhabditida</taxon>
        <taxon>Spirurina</taxon>
        <taxon>Gnathostomatomorpha</taxon>
        <taxon>Gnathostomatoidea</taxon>
        <taxon>Gnathostomatidae</taxon>
        <taxon>Gnathostoma</taxon>
    </lineage>
</organism>
<evidence type="ECO:0000256" key="1">
    <source>
        <dbReference type="SAM" id="MobiDB-lite"/>
    </source>
</evidence>
<gene>
    <name evidence="2" type="ORF">AB6A40_008628</name>
</gene>
<keyword evidence="3" id="KW-1185">Reference proteome</keyword>
<feature type="region of interest" description="Disordered" evidence="1">
    <location>
        <begin position="32"/>
        <end position="63"/>
    </location>
</feature>
<feature type="compositionally biased region" description="Polar residues" evidence="1">
    <location>
        <begin position="43"/>
        <end position="63"/>
    </location>
</feature>
<comment type="caution">
    <text evidence="2">The sequence shown here is derived from an EMBL/GenBank/DDBJ whole genome shotgun (WGS) entry which is preliminary data.</text>
</comment>
<sequence length="91" mass="10053">MFANIDVQQFWQHCWKMQQQFSLDASIESCPAPAVVHSPSSSEMASRSTTPDATESTSVSEQKPSFIVGQLQTNFLPKPLGHPKSDGKLFL</sequence>
<evidence type="ECO:0000313" key="2">
    <source>
        <dbReference type="EMBL" id="MFH4981919.1"/>
    </source>
</evidence>
<accession>A0ABD6EXD8</accession>
<reference evidence="2 3" key="1">
    <citation type="submission" date="2024-08" db="EMBL/GenBank/DDBJ databases">
        <title>Gnathostoma spinigerum genome.</title>
        <authorList>
            <person name="Gonzalez-Bertolin B."/>
            <person name="Monzon S."/>
            <person name="Zaballos A."/>
            <person name="Jimenez P."/>
            <person name="Dekumyoy P."/>
            <person name="Varona S."/>
            <person name="Cuesta I."/>
            <person name="Sumanam S."/>
            <person name="Adisakwattana P."/>
            <person name="Gasser R.B."/>
            <person name="Hernandez-Gonzalez A."/>
            <person name="Young N.D."/>
            <person name="Perteguer M.J."/>
        </authorList>
    </citation>
    <scope>NUCLEOTIDE SEQUENCE [LARGE SCALE GENOMIC DNA]</scope>
    <source>
        <strain evidence="2">AL3</strain>
        <tissue evidence="2">Liver</tissue>
    </source>
</reference>
<protein>
    <submittedName>
        <fullName evidence="2">Uncharacterized protein</fullName>
    </submittedName>
</protein>
<dbReference type="EMBL" id="JBGFUD010008155">
    <property type="protein sequence ID" value="MFH4981919.1"/>
    <property type="molecule type" value="Genomic_DNA"/>
</dbReference>